<dbReference type="PROSITE" id="PS51257">
    <property type="entry name" value="PROKAR_LIPOPROTEIN"/>
    <property type="match status" value="1"/>
</dbReference>
<dbReference type="EMBL" id="SJSN01000004">
    <property type="protein sequence ID" value="TCD11102.1"/>
    <property type="molecule type" value="Genomic_DNA"/>
</dbReference>
<reference evidence="1 2" key="1">
    <citation type="submission" date="2019-02" db="EMBL/GenBank/DDBJ databases">
        <title>Pedobacter sp. RP-3-11 sp. nov., isolated from Arctic soil.</title>
        <authorList>
            <person name="Dahal R.H."/>
        </authorList>
    </citation>
    <scope>NUCLEOTIDE SEQUENCE [LARGE SCALE GENOMIC DNA]</scope>
    <source>
        <strain evidence="1 2">RP-3-11</strain>
    </source>
</reference>
<evidence type="ECO:0000313" key="1">
    <source>
        <dbReference type="EMBL" id="TCD11102.1"/>
    </source>
</evidence>
<protein>
    <recommendedName>
        <fullName evidence="3">DUF4397 domain-containing protein</fullName>
    </recommendedName>
</protein>
<keyword evidence="2" id="KW-1185">Reference proteome</keyword>
<gene>
    <name evidence="1" type="ORF">EZ449_06305</name>
</gene>
<dbReference type="OrthoDB" id="749571at2"/>
<name>A0A4R0P6J8_9SPHI</name>
<evidence type="ECO:0008006" key="3">
    <source>
        <dbReference type="Google" id="ProtNLM"/>
    </source>
</evidence>
<dbReference type="RefSeq" id="WP_131557122.1">
    <property type="nucleotide sequence ID" value="NZ_SJSN01000004.1"/>
</dbReference>
<evidence type="ECO:0000313" key="2">
    <source>
        <dbReference type="Proteomes" id="UP000291485"/>
    </source>
</evidence>
<comment type="caution">
    <text evidence="1">The sequence shown here is derived from an EMBL/GenBank/DDBJ whole genome shotgun (WGS) entry which is preliminary data.</text>
</comment>
<proteinExistence type="predicted"/>
<accession>A0A4R0P6J8</accession>
<organism evidence="1 2">
    <name type="scientific">Pedobacter frigidisoli</name>
    <dbReference type="NCBI Taxonomy" id="2530455"/>
    <lineage>
        <taxon>Bacteria</taxon>
        <taxon>Pseudomonadati</taxon>
        <taxon>Bacteroidota</taxon>
        <taxon>Sphingobacteriia</taxon>
        <taxon>Sphingobacteriales</taxon>
        <taxon>Sphingobacteriaceae</taxon>
        <taxon>Pedobacter</taxon>
    </lineage>
</organism>
<sequence length="235" mass="26181">MKNPTFLFPKIFLLFFIALVISSCIKNDGSIIGDAKVRVFNTVISDTTRNFYFNNALFNSVSAVSALATSTNSSYFVVEAEKEYTIDSRNTITGVSNSSSKETFALGKNYSIYYTKSDSLPTTKPKMFIYQDTVRQNLNVAQVMFINYGYTLGSKVMITDRTKSFTETLGYGEKSGYRQIIEVGRSKTSLVLNLIDSTGVEDTISYTNFAKGKVYTVIIEGAKNGKLKERLVPNN</sequence>
<dbReference type="Proteomes" id="UP000291485">
    <property type="component" value="Unassembled WGS sequence"/>
</dbReference>
<dbReference type="AlphaFoldDB" id="A0A4R0P6J8"/>